<dbReference type="SUPFAM" id="SSF55073">
    <property type="entry name" value="Nucleotide cyclase"/>
    <property type="match status" value="1"/>
</dbReference>
<dbReference type="PROSITE" id="PS50887">
    <property type="entry name" value="GGDEF"/>
    <property type="match status" value="1"/>
</dbReference>
<dbReference type="Pfam" id="PF00990">
    <property type="entry name" value="GGDEF"/>
    <property type="match status" value="1"/>
</dbReference>
<dbReference type="OrthoDB" id="23692at2"/>
<comment type="caution">
    <text evidence="4">The sequence shown here is derived from an EMBL/GenBank/DDBJ whole genome shotgun (WGS) entry which is preliminary data.</text>
</comment>
<dbReference type="PROSITE" id="PS50112">
    <property type="entry name" value="PAS"/>
    <property type="match status" value="1"/>
</dbReference>
<evidence type="ECO:0000259" key="3">
    <source>
        <dbReference type="PROSITE" id="PS50887"/>
    </source>
</evidence>
<gene>
    <name evidence="4" type="ORF">NRB56_08270</name>
</gene>
<dbReference type="Gene3D" id="3.30.70.270">
    <property type="match status" value="1"/>
</dbReference>
<dbReference type="SUPFAM" id="SSF55785">
    <property type="entry name" value="PYP-like sensor domain (PAS domain)"/>
    <property type="match status" value="1"/>
</dbReference>
<dbReference type="InterPro" id="IPR035965">
    <property type="entry name" value="PAS-like_dom_sf"/>
</dbReference>
<dbReference type="Proteomes" id="UP000431401">
    <property type="component" value="Unassembled WGS sequence"/>
</dbReference>
<dbReference type="PROSITE" id="PS50113">
    <property type="entry name" value="PAC"/>
    <property type="match status" value="1"/>
</dbReference>
<dbReference type="EMBL" id="WEGI01000002">
    <property type="protein sequence ID" value="MQY25271.1"/>
    <property type="molecule type" value="Genomic_DNA"/>
</dbReference>
<proteinExistence type="predicted"/>
<evidence type="ECO:0000313" key="5">
    <source>
        <dbReference type="Proteomes" id="UP000431401"/>
    </source>
</evidence>
<name>A0A7K0DI60_9NOCA</name>
<dbReference type="AlphaFoldDB" id="A0A7K0DI60"/>
<sequence length="438" mass="47054">MTHNREFAELARQWRIAVADTGFVPMPMRELDRLLTGFLFRLAAAVATEPADLAGAEAVGAELVRANLTDPQVLSRSFAALAPLAGMLAPHSDRLMAALGALARGYTEELLATRARHQEMLHTAMAEARNAAEIRFRVVFDNTALAIGIGDAEGRLVDANPALTTMLRLPLTRLRDRPVADLVHPDDRDELRAGIAARLAAADGGTMRLELRYAREDGCVGWAAWTVTLVPESGSRAAYLLIVGEDTTQQRALQTELHRQARHDPLTGLPNRRQLIDTMAELIEAAAPGDRIGLGFLDLDGFKAVNDTHGHGTGDRLLAAVAARLARHAEPELLARVGGDEFVVLFPPPCDVHRVSVVAERLLEAVAEPIPVDGLLLSISACLGAVVTAVAGTDAEHLLDAADTGLYRAKAAGPNRWVLHTPRADIRPVAVSENTILD</sequence>
<feature type="domain" description="PAS" evidence="1">
    <location>
        <begin position="132"/>
        <end position="202"/>
    </location>
</feature>
<keyword evidence="5" id="KW-1185">Reference proteome</keyword>
<dbReference type="PANTHER" id="PTHR44757:SF2">
    <property type="entry name" value="BIOFILM ARCHITECTURE MAINTENANCE PROTEIN MBAA"/>
    <property type="match status" value="1"/>
</dbReference>
<dbReference type="CDD" id="cd00130">
    <property type="entry name" value="PAS"/>
    <property type="match status" value="1"/>
</dbReference>
<dbReference type="InterPro" id="IPR000700">
    <property type="entry name" value="PAS-assoc_C"/>
</dbReference>
<dbReference type="SMART" id="SM00267">
    <property type="entry name" value="GGDEF"/>
    <property type="match status" value="1"/>
</dbReference>
<dbReference type="InterPro" id="IPR029787">
    <property type="entry name" value="Nucleotide_cyclase"/>
</dbReference>
<evidence type="ECO:0000313" key="4">
    <source>
        <dbReference type="EMBL" id="MQY25271.1"/>
    </source>
</evidence>
<dbReference type="InterPro" id="IPR000160">
    <property type="entry name" value="GGDEF_dom"/>
</dbReference>
<evidence type="ECO:0000259" key="2">
    <source>
        <dbReference type="PROSITE" id="PS50113"/>
    </source>
</evidence>
<dbReference type="NCBIfam" id="TIGR00229">
    <property type="entry name" value="sensory_box"/>
    <property type="match status" value="1"/>
</dbReference>
<dbReference type="InterPro" id="IPR013656">
    <property type="entry name" value="PAS_4"/>
</dbReference>
<dbReference type="Gene3D" id="3.30.450.20">
    <property type="entry name" value="PAS domain"/>
    <property type="match status" value="1"/>
</dbReference>
<protein>
    <recommendedName>
        <fullName evidence="6">Diguanylate cyclase</fullName>
    </recommendedName>
</protein>
<feature type="domain" description="GGDEF" evidence="3">
    <location>
        <begin position="290"/>
        <end position="422"/>
    </location>
</feature>
<dbReference type="PANTHER" id="PTHR44757">
    <property type="entry name" value="DIGUANYLATE CYCLASE DGCP"/>
    <property type="match status" value="1"/>
</dbReference>
<dbReference type="Pfam" id="PF08448">
    <property type="entry name" value="PAS_4"/>
    <property type="match status" value="1"/>
</dbReference>
<organism evidence="4 5">
    <name type="scientific">Nocardia aurantia</name>
    <dbReference type="NCBI Taxonomy" id="2585199"/>
    <lineage>
        <taxon>Bacteria</taxon>
        <taxon>Bacillati</taxon>
        <taxon>Actinomycetota</taxon>
        <taxon>Actinomycetes</taxon>
        <taxon>Mycobacteriales</taxon>
        <taxon>Nocardiaceae</taxon>
        <taxon>Nocardia</taxon>
    </lineage>
</organism>
<dbReference type="RefSeq" id="WP_153339167.1">
    <property type="nucleotide sequence ID" value="NZ_WEGI01000002.1"/>
</dbReference>
<dbReference type="InterPro" id="IPR043128">
    <property type="entry name" value="Rev_trsase/Diguanyl_cyclase"/>
</dbReference>
<reference evidence="4 5" key="1">
    <citation type="submission" date="2019-10" db="EMBL/GenBank/DDBJ databases">
        <title>Nocardia macrotermitis sp. nov. and Nocardia aurantia sp. nov., isolated from the gut of fungus growing-termite Macrotermes natalensis.</title>
        <authorList>
            <person name="Benndorf R."/>
            <person name="Schwitalla J."/>
            <person name="Martin K."/>
            <person name="De Beer W."/>
            <person name="Kaster A.-K."/>
            <person name="Vollmers J."/>
            <person name="Poulsen M."/>
            <person name="Beemelmanns C."/>
        </authorList>
    </citation>
    <scope>NUCLEOTIDE SEQUENCE [LARGE SCALE GENOMIC DNA]</scope>
    <source>
        <strain evidence="4 5">RB56</strain>
    </source>
</reference>
<dbReference type="InterPro" id="IPR052155">
    <property type="entry name" value="Biofilm_reg_signaling"/>
</dbReference>
<evidence type="ECO:0008006" key="6">
    <source>
        <dbReference type="Google" id="ProtNLM"/>
    </source>
</evidence>
<dbReference type="CDD" id="cd01949">
    <property type="entry name" value="GGDEF"/>
    <property type="match status" value="1"/>
</dbReference>
<evidence type="ECO:0000259" key="1">
    <source>
        <dbReference type="PROSITE" id="PS50112"/>
    </source>
</evidence>
<dbReference type="NCBIfam" id="TIGR00254">
    <property type="entry name" value="GGDEF"/>
    <property type="match status" value="1"/>
</dbReference>
<dbReference type="SMART" id="SM00091">
    <property type="entry name" value="PAS"/>
    <property type="match status" value="1"/>
</dbReference>
<dbReference type="InterPro" id="IPR000014">
    <property type="entry name" value="PAS"/>
</dbReference>
<accession>A0A7K0DI60</accession>
<feature type="domain" description="PAC" evidence="2">
    <location>
        <begin position="207"/>
        <end position="259"/>
    </location>
</feature>